<accession>A0A345UHX0</accession>
<sequence length="816" mass="90784">MIKYICTTFLLFFFPYILTAQTGTDDAVYQMPPEEVVAIVDAPATPAVSLSPNREYMMLMHRAGLPGIIELAQPELRLAGIRINPRTNGPSRASGFTGLALVDMANGEEIAVSGLPDDASIGSVSWSPDGTRFAFTNTTLDAVELWMGSVASRSVSLVPDIQVNDTYFGSSLSWHPSSEILYVRAVPAGRGDAPEPELAPRGPVIQENIGRSAPARTYQDMLSNAHDEALFEYYFTAQIKEVQVTDFTRREVGEAGIIRSMSPAPGGAYLMVAFTDRPFSYTVPASRFPVRTEIWDTDGNVVETVAEIPLQNEIPIGFNATSVGPRSITWRNDAPATVVWVEAQDEGNPRVEADTRDLVFMQEVPFTGAPDVLARLEYRFSGIMWGHGELALIRERWFDNRNERLWRVAPDNIRGSQLLVWDRNYEDIYNDPGSPQMRVSDSGNMVLNTDDSGFGIFLTALGASDEGNRPFLDRLDLTSEQTERLWQSASPFYERVVTMLDNTGSQVITLRESQTVPANYFQRDLSADTEIALTQFEHPNPDLRDVRRELVTYERADGVPLSGTLLLPPGYDPETDGRLPLMVWAYPREFRSADAAGQRSDSPYRFVNIGYWGPQWLITQGYAVLDAATMPIVGEGDKEPNDTFIDQLIMNSEAAIDAVADMGIADPNRAAIGGHSYGAFMVAHILGNSDLFRAGIARSGAYNRSLTPFGFQREQRTLWDDTNLYITMSPFFNAHNIKHPILLIHGEADNNSGTFPLQSERLFQAIQGLGGTARLVMLPHESHGYRARESVMHMLWETHRWLDKFVKHADELTEAN</sequence>
<dbReference type="GO" id="GO:0006508">
    <property type="term" value="P:proteolysis"/>
    <property type="evidence" value="ECO:0007669"/>
    <property type="project" value="InterPro"/>
</dbReference>
<evidence type="ECO:0000256" key="1">
    <source>
        <dbReference type="ARBA" id="ARBA00022801"/>
    </source>
</evidence>
<dbReference type="KEGG" id="cprv:CYPRO_0789"/>
<evidence type="ECO:0000259" key="3">
    <source>
        <dbReference type="Pfam" id="PF00326"/>
    </source>
</evidence>
<protein>
    <submittedName>
        <fullName evidence="4">Serine peptidase, MEROPS family S09D</fullName>
    </submittedName>
</protein>
<dbReference type="OrthoDB" id="6388416at2"/>
<organism evidence="4 5">
    <name type="scientific">Cyclonatronum proteinivorum</name>
    <dbReference type="NCBI Taxonomy" id="1457365"/>
    <lineage>
        <taxon>Bacteria</taxon>
        <taxon>Pseudomonadati</taxon>
        <taxon>Balneolota</taxon>
        <taxon>Balneolia</taxon>
        <taxon>Balneolales</taxon>
        <taxon>Cyclonatronaceae</taxon>
        <taxon>Cyclonatronum</taxon>
    </lineage>
</organism>
<dbReference type="PANTHER" id="PTHR42776:SF28">
    <property type="entry name" value="GLUTAMYL ENDOPEPTIDASE, CHLOROPLASTIC-RELATED"/>
    <property type="match status" value="1"/>
</dbReference>
<keyword evidence="1" id="KW-0378">Hydrolase</keyword>
<feature type="domain" description="Peptidase S9 prolyl oligopeptidase catalytic" evidence="3">
    <location>
        <begin position="654"/>
        <end position="807"/>
    </location>
</feature>
<name>A0A345UHX0_9BACT</name>
<proteinExistence type="predicted"/>
<dbReference type="GO" id="GO:0004252">
    <property type="term" value="F:serine-type endopeptidase activity"/>
    <property type="evidence" value="ECO:0007669"/>
    <property type="project" value="TreeGrafter"/>
</dbReference>
<dbReference type="InterPro" id="IPR011042">
    <property type="entry name" value="6-blade_b-propeller_TolB-like"/>
</dbReference>
<dbReference type="SUPFAM" id="SSF82171">
    <property type="entry name" value="DPP6 N-terminal domain-like"/>
    <property type="match status" value="1"/>
</dbReference>
<feature type="signal peptide" evidence="2">
    <location>
        <begin position="1"/>
        <end position="20"/>
    </location>
</feature>
<dbReference type="PANTHER" id="PTHR42776">
    <property type="entry name" value="SERINE PEPTIDASE S9 FAMILY MEMBER"/>
    <property type="match status" value="1"/>
</dbReference>
<dbReference type="Gene3D" id="2.120.10.30">
    <property type="entry name" value="TolB, C-terminal domain"/>
    <property type="match status" value="1"/>
</dbReference>
<dbReference type="Gene3D" id="3.40.50.1820">
    <property type="entry name" value="alpha/beta hydrolase"/>
    <property type="match status" value="1"/>
</dbReference>
<reference evidence="4 5" key="1">
    <citation type="submission" date="2018-03" db="EMBL/GenBank/DDBJ databases">
        <title>Phenotypic and genomic properties of Cyclonatronum proteinivorum gen. nov., sp. nov., a haloalkaliphilic bacteroidete from soda lakes possessing Na+-translocating rhodopsin.</title>
        <authorList>
            <person name="Toshchakov S.V."/>
            <person name="Korzhenkov A."/>
            <person name="Samarov N.I."/>
            <person name="Kublanov I.V."/>
            <person name="Muntyan M.S."/>
            <person name="Sorokin D.Y."/>
        </authorList>
    </citation>
    <scope>NUCLEOTIDE SEQUENCE [LARGE SCALE GENOMIC DNA]</scope>
    <source>
        <strain evidence="4 5">Omega</strain>
    </source>
</reference>
<dbReference type="ESTHER" id="9bact-a0a345uhx0">
    <property type="family name" value="Glutamyl_Peptidase_S9"/>
</dbReference>
<dbReference type="AlphaFoldDB" id="A0A345UHX0"/>
<dbReference type="SUPFAM" id="SSF53474">
    <property type="entry name" value="alpha/beta-Hydrolases"/>
    <property type="match status" value="1"/>
</dbReference>
<keyword evidence="2" id="KW-0732">Signal</keyword>
<evidence type="ECO:0000256" key="2">
    <source>
        <dbReference type="SAM" id="SignalP"/>
    </source>
</evidence>
<dbReference type="Proteomes" id="UP000254808">
    <property type="component" value="Chromosome"/>
</dbReference>
<feature type="chain" id="PRO_5016633863" evidence="2">
    <location>
        <begin position="21"/>
        <end position="816"/>
    </location>
</feature>
<dbReference type="InterPro" id="IPR029058">
    <property type="entry name" value="AB_hydrolase_fold"/>
</dbReference>
<evidence type="ECO:0000313" key="4">
    <source>
        <dbReference type="EMBL" id="AXJ00072.1"/>
    </source>
</evidence>
<gene>
    <name evidence="4" type="ORF">CYPRO_0789</name>
</gene>
<dbReference type="Pfam" id="PF00326">
    <property type="entry name" value="Peptidase_S9"/>
    <property type="match status" value="1"/>
</dbReference>
<keyword evidence="5" id="KW-1185">Reference proteome</keyword>
<dbReference type="InterPro" id="IPR001375">
    <property type="entry name" value="Peptidase_S9_cat"/>
</dbReference>
<evidence type="ECO:0000313" key="5">
    <source>
        <dbReference type="Proteomes" id="UP000254808"/>
    </source>
</evidence>
<dbReference type="EMBL" id="CP027806">
    <property type="protein sequence ID" value="AXJ00072.1"/>
    <property type="molecule type" value="Genomic_DNA"/>
</dbReference>